<evidence type="ECO:0000313" key="3">
    <source>
        <dbReference type="EMBL" id="SFB71888.1"/>
    </source>
</evidence>
<sequence>MVGTELLSRRPALSFVAVTYLFSWGIWIPAAVTISEPGMLFGAFVVGAFGPAIAGAVMVVATGGRLRAWIRDMLRWRLPARWYLAALGLPLLFVVVETIVYAGIGGSLAPTTLPRRLAVWLGAFPIALLLTGGNEEPGWRGFLQPRLQRTYGALTAALAVGAVWTIWHVPMDVMMPPALDGGGYDASDALSRIATLPLAVVYAWLYNSTDGSVVVTMLFHAGWNTSQTLVPAGFSSELADTPLVTATRVAALLVLVAFLLVAYDRETLADGDAHRGSGVDGSGTESRA</sequence>
<feature type="transmembrane region" description="Helical" evidence="1">
    <location>
        <begin position="40"/>
        <end position="61"/>
    </location>
</feature>
<dbReference type="PANTHER" id="PTHR35797">
    <property type="entry name" value="PROTEASE-RELATED"/>
    <property type="match status" value="1"/>
</dbReference>
<feature type="transmembrane region" description="Helical" evidence="1">
    <location>
        <begin position="113"/>
        <end position="130"/>
    </location>
</feature>
<keyword evidence="3" id="KW-0378">Hydrolase</keyword>
<reference evidence="4" key="1">
    <citation type="submission" date="2016-10" db="EMBL/GenBank/DDBJ databases">
        <authorList>
            <person name="Varghese N."/>
            <person name="Submissions S."/>
        </authorList>
    </citation>
    <scope>NUCLEOTIDE SEQUENCE [LARGE SCALE GENOMIC DNA]</scope>
    <source>
        <strain evidence="4">DSM 13078</strain>
    </source>
</reference>
<keyword evidence="1" id="KW-1133">Transmembrane helix</keyword>
<accession>A0A1I1DFQ0</accession>
<dbReference type="GO" id="GO:0080120">
    <property type="term" value="P:CAAX-box protein maturation"/>
    <property type="evidence" value="ECO:0007669"/>
    <property type="project" value="UniProtKB-ARBA"/>
</dbReference>
<feature type="transmembrane region" description="Helical" evidence="1">
    <location>
        <begin position="246"/>
        <end position="263"/>
    </location>
</feature>
<dbReference type="Proteomes" id="UP000199161">
    <property type="component" value="Unassembled WGS sequence"/>
</dbReference>
<keyword evidence="4" id="KW-1185">Reference proteome</keyword>
<dbReference type="GO" id="GO:0006508">
    <property type="term" value="P:proteolysis"/>
    <property type="evidence" value="ECO:0007669"/>
    <property type="project" value="UniProtKB-KW"/>
</dbReference>
<evidence type="ECO:0000313" key="4">
    <source>
        <dbReference type="Proteomes" id="UP000199161"/>
    </source>
</evidence>
<protein>
    <submittedName>
        <fullName evidence="3">Membrane protease YdiL, CAAX protease family</fullName>
    </submittedName>
</protein>
<feature type="transmembrane region" description="Helical" evidence="1">
    <location>
        <begin position="82"/>
        <end position="101"/>
    </location>
</feature>
<organism evidence="3 4">
    <name type="scientific">Natronobacterium haloterrestre</name>
    <name type="common">Halobiforma haloterrestris</name>
    <dbReference type="NCBI Taxonomy" id="148448"/>
    <lineage>
        <taxon>Archaea</taxon>
        <taxon>Methanobacteriati</taxon>
        <taxon>Methanobacteriota</taxon>
        <taxon>Stenosarchaea group</taxon>
        <taxon>Halobacteria</taxon>
        <taxon>Halobacteriales</taxon>
        <taxon>Natrialbaceae</taxon>
        <taxon>Natronobacterium</taxon>
    </lineage>
</organism>
<gene>
    <name evidence="3" type="ORF">SAMN05444422_101449</name>
</gene>
<feature type="transmembrane region" description="Helical" evidence="1">
    <location>
        <begin position="151"/>
        <end position="169"/>
    </location>
</feature>
<dbReference type="GO" id="GO:0004175">
    <property type="term" value="F:endopeptidase activity"/>
    <property type="evidence" value="ECO:0007669"/>
    <property type="project" value="UniProtKB-ARBA"/>
</dbReference>
<name>A0A1I1DFQ0_NATHA</name>
<feature type="transmembrane region" description="Helical" evidence="1">
    <location>
        <begin position="12"/>
        <end position="34"/>
    </location>
</feature>
<keyword evidence="3" id="KW-0645">Protease</keyword>
<dbReference type="InterPro" id="IPR042150">
    <property type="entry name" value="MmRce1-like"/>
</dbReference>
<evidence type="ECO:0000259" key="2">
    <source>
        <dbReference type="Pfam" id="PF02517"/>
    </source>
</evidence>
<dbReference type="AlphaFoldDB" id="A0A1I1DFQ0"/>
<dbReference type="Pfam" id="PF02517">
    <property type="entry name" value="Rce1-like"/>
    <property type="match status" value="1"/>
</dbReference>
<keyword evidence="1" id="KW-0812">Transmembrane</keyword>
<keyword evidence="1" id="KW-0472">Membrane</keyword>
<proteinExistence type="predicted"/>
<dbReference type="InterPro" id="IPR003675">
    <property type="entry name" value="Rce1/LyrA-like_dom"/>
</dbReference>
<feature type="domain" description="CAAX prenyl protease 2/Lysostaphin resistance protein A-like" evidence="2">
    <location>
        <begin position="121"/>
        <end position="225"/>
    </location>
</feature>
<dbReference type="PANTHER" id="PTHR35797:SF1">
    <property type="entry name" value="PROTEASE"/>
    <property type="match status" value="1"/>
</dbReference>
<dbReference type="EMBL" id="FOKW01000001">
    <property type="protein sequence ID" value="SFB71888.1"/>
    <property type="molecule type" value="Genomic_DNA"/>
</dbReference>
<evidence type="ECO:0000256" key="1">
    <source>
        <dbReference type="SAM" id="Phobius"/>
    </source>
</evidence>